<evidence type="ECO:0000313" key="2">
    <source>
        <dbReference type="Proteomes" id="UP000599688"/>
    </source>
</evidence>
<dbReference type="Proteomes" id="UP000599688">
    <property type="component" value="Unassembled WGS sequence"/>
</dbReference>
<dbReference type="InterPro" id="IPR027417">
    <property type="entry name" value="P-loop_NTPase"/>
</dbReference>
<gene>
    <name evidence="1" type="ORF">GCM10010831_10080</name>
</gene>
<name>A0A916ZSB2_9FLAO</name>
<dbReference type="EMBL" id="BMGL01000005">
    <property type="protein sequence ID" value="GGE10539.1"/>
    <property type="molecule type" value="Genomic_DNA"/>
</dbReference>
<dbReference type="AlphaFoldDB" id="A0A916ZSB2"/>
<keyword evidence="2" id="KW-1185">Reference proteome</keyword>
<sequence>MNIIINGPGRSGTTLLSQLFSYHQDFTWISGWLNRYPNLTMLAYFNFLYRSNLFGIDISDLPKTPKPA</sequence>
<accession>A0A916ZSB2</accession>
<organism evidence="1 2">
    <name type="scientific">Psychroflexus salis</name>
    <dbReference type="NCBI Taxonomy" id="1526574"/>
    <lineage>
        <taxon>Bacteria</taxon>
        <taxon>Pseudomonadati</taxon>
        <taxon>Bacteroidota</taxon>
        <taxon>Flavobacteriia</taxon>
        <taxon>Flavobacteriales</taxon>
        <taxon>Flavobacteriaceae</taxon>
        <taxon>Psychroflexus</taxon>
    </lineage>
</organism>
<dbReference type="Gene3D" id="3.40.50.300">
    <property type="entry name" value="P-loop containing nucleotide triphosphate hydrolases"/>
    <property type="match status" value="1"/>
</dbReference>
<evidence type="ECO:0000313" key="1">
    <source>
        <dbReference type="EMBL" id="GGE10539.1"/>
    </source>
</evidence>
<evidence type="ECO:0008006" key="3">
    <source>
        <dbReference type="Google" id="ProtNLM"/>
    </source>
</evidence>
<comment type="caution">
    <text evidence="1">The sequence shown here is derived from an EMBL/GenBank/DDBJ whole genome shotgun (WGS) entry which is preliminary data.</text>
</comment>
<dbReference type="RefSeq" id="WP_188405716.1">
    <property type="nucleotide sequence ID" value="NZ_BMGL01000005.1"/>
</dbReference>
<dbReference type="SUPFAM" id="SSF52540">
    <property type="entry name" value="P-loop containing nucleoside triphosphate hydrolases"/>
    <property type="match status" value="1"/>
</dbReference>
<reference evidence="1 2" key="1">
    <citation type="journal article" date="2014" name="Int. J. Syst. Evol. Microbiol.">
        <title>Complete genome sequence of Corynebacterium casei LMG S-19264T (=DSM 44701T), isolated from a smear-ripened cheese.</title>
        <authorList>
            <consortium name="US DOE Joint Genome Institute (JGI-PGF)"/>
            <person name="Walter F."/>
            <person name="Albersmeier A."/>
            <person name="Kalinowski J."/>
            <person name="Ruckert C."/>
        </authorList>
    </citation>
    <scope>NUCLEOTIDE SEQUENCE [LARGE SCALE GENOMIC DNA]</scope>
    <source>
        <strain evidence="1 2">CGMCC 1.12925</strain>
    </source>
</reference>
<protein>
    <recommendedName>
        <fullName evidence="3">Sulfotransferase family protein</fullName>
    </recommendedName>
</protein>
<proteinExistence type="predicted"/>